<evidence type="ECO:0000256" key="3">
    <source>
        <dbReference type="ARBA" id="ARBA00012277"/>
    </source>
</evidence>
<evidence type="ECO:0000256" key="4">
    <source>
        <dbReference type="ARBA" id="ARBA00023002"/>
    </source>
</evidence>
<name>A0A226HYU3_9FLAO</name>
<dbReference type="Proteomes" id="UP000198336">
    <property type="component" value="Unassembled WGS sequence"/>
</dbReference>
<keyword evidence="8" id="KW-1185">Reference proteome</keyword>
<dbReference type="Pfam" id="PF02780">
    <property type="entry name" value="Transketolase_C"/>
    <property type="match status" value="1"/>
</dbReference>
<comment type="cofactor">
    <cofactor evidence="1">
        <name>thiamine diphosphate</name>
        <dbReference type="ChEBI" id="CHEBI:58937"/>
    </cofactor>
</comment>
<dbReference type="InterPro" id="IPR001017">
    <property type="entry name" value="DH_E1"/>
</dbReference>
<protein>
    <recommendedName>
        <fullName evidence="3">3-methyl-2-oxobutanoate dehydrogenase (2-methylpropanoyl-transferring)</fullName>
        <ecNumber evidence="3">1.2.4.4</ecNumber>
    </recommendedName>
</protein>
<dbReference type="SMART" id="SM00861">
    <property type="entry name" value="Transket_pyr"/>
    <property type="match status" value="1"/>
</dbReference>
<dbReference type="InterPro" id="IPR033248">
    <property type="entry name" value="Transketolase_C"/>
</dbReference>
<dbReference type="PANTHER" id="PTHR42980:SF1">
    <property type="entry name" value="2-OXOISOVALERATE DEHYDROGENASE SUBUNIT BETA, MITOCHONDRIAL"/>
    <property type="match status" value="1"/>
</dbReference>
<reference evidence="7 8" key="1">
    <citation type="submission" date="2016-11" db="EMBL/GenBank/DDBJ databases">
        <title>Whole genomes of Flavobacteriaceae.</title>
        <authorList>
            <person name="Stine C."/>
            <person name="Li C."/>
            <person name="Tadesse D."/>
        </authorList>
    </citation>
    <scope>NUCLEOTIDE SEQUENCE [LARGE SCALE GENOMIC DNA]</scope>
    <source>
        <strain evidence="7 8">CCUG 59446</strain>
    </source>
</reference>
<dbReference type="Gene3D" id="3.40.50.920">
    <property type="match status" value="1"/>
</dbReference>
<evidence type="ECO:0000259" key="6">
    <source>
        <dbReference type="SMART" id="SM00861"/>
    </source>
</evidence>
<dbReference type="Gene3D" id="3.40.50.970">
    <property type="match status" value="2"/>
</dbReference>
<accession>A0A226HYU3</accession>
<evidence type="ECO:0000256" key="5">
    <source>
        <dbReference type="ARBA" id="ARBA00023052"/>
    </source>
</evidence>
<sequence>MIKEKSNTTLTFEDFKTEVLNDYRIAVTSRECSLLGRKEVLTGKAKFGIFGDGKEVPQLAMAKAFKNGDFRSGYYRDQTFMMAIGELTPQQFFAGLYGHTDLNFDPMSAGRQMGGHFVTHSLNEDGSWKNLTKQKNSSSDISPTAGQMPRLLGLAQASKIYRNVDGITIKDNFSVNGNEVAWGTIGNASTSEGLFFETINAAGVLQVPMVMSVWDDEYGISVHARHQTTKENISEILKGYQRDEDSKGYEIFRVKGWDYAELVSTYERAGAIAREEHIPVLIHVNELTQPQGHSTSGSHERYKNSERLAWERDFDCIRQMRLWMIAINIASPEELAEIDFELKKEVLEAKKEAWNSFINPIIEDQKNLLALLEQIAEASINHKDRIKKYISELSAIKAPLKKEILVFARKILRFVEVPNSKMLLSNWITNYIAVTQEKFSSNLHSESEQNVYSVKKVLPEYGENAKPDSDGRMILRDNFDALFSKYPETLIFGEDVGNIGDVNQGLEGMQEKYGELRVADVGIREATILGQGIGMALRGLRPIAEIQYLDYLLYAIQIMSDDLATLQYRTVGKQKAPLIIRTRGHRLEGIWHSGSPMGMIINAIRGIHVLVPRDMTQAAGFYNTLLECDEPALVIECLNGYRLKEKTPLNFGEFKTPIGVVETLKEGSDITLVSYGSTLRLVQQVATELLDLGIDCEVIDIQSLLPFDINKDIVKSIAKTNRLLIIDEDVPGGASAFILQQILEEQDAYNYLDSKPQTLAAKAHRPAYGTDGDYFSKPSAEDIFEKVYSMMNEVNPSKYPSLY</sequence>
<feature type="domain" description="Transketolase-like pyrimidine-binding" evidence="6">
    <location>
        <begin position="469"/>
        <end position="643"/>
    </location>
</feature>
<dbReference type="InterPro" id="IPR005475">
    <property type="entry name" value="Transketolase-like_Pyr-bd"/>
</dbReference>
<comment type="caution">
    <text evidence="7">The sequence shown here is derived from an EMBL/GenBank/DDBJ whole genome shotgun (WGS) entry which is preliminary data.</text>
</comment>
<evidence type="ECO:0000313" key="7">
    <source>
        <dbReference type="EMBL" id="OXA99385.1"/>
    </source>
</evidence>
<dbReference type="RefSeq" id="WP_089054387.1">
    <property type="nucleotide sequence ID" value="NZ_MUHA01000014.1"/>
</dbReference>
<dbReference type="PANTHER" id="PTHR42980">
    <property type="entry name" value="2-OXOISOVALERATE DEHYDROGENASE SUBUNIT BETA-RELATED"/>
    <property type="match status" value="1"/>
</dbReference>
<evidence type="ECO:0000256" key="2">
    <source>
        <dbReference type="ARBA" id="ARBA00003906"/>
    </source>
</evidence>
<proteinExistence type="predicted"/>
<dbReference type="InterPro" id="IPR029061">
    <property type="entry name" value="THDP-binding"/>
</dbReference>
<dbReference type="CDD" id="cd02000">
    <property type="entry name" value="TPP_E1_PDC_ADC_BCADC"/>
    <property type="match status" value="1"/>
</dbReference>
<dbReference type="InterPro" id="IPR009014">
    <property type="entry name" value="Transketo_C/PFOR_II"/>
</dbReference>
<dbReference type="GO" id="GO:0003863">
    <property type="term" value="F:branched-chain 2-oxo acid dehydrogenase activity"/>
    <property type="evidence" value="ECO:0007669"/>
    <property type="project" value="UniProtKB-EC"/>
</dbReference>
<dbReference type="AlphaFoldDB" id="A0A226HYU3"/>
<dbReference type="Pfam" id="PF00676">
    <property type="entry name" value="E1_dh"/>
    <property type="match status" value="1"/>
</dbReference>
<dbReference type="Pfam" id="PF02779">
    <property type="entry name" value="Transket_pyr"/>
    <property type="match status" value="1"/>
</dbReference>
<dbReference type="GO" id="GO:0007584">
    <property type="term" value="P:response to nutrient"/>
    <property type="evidence" value="ECO:0007669"/>
    <property type="project" value="TreeGrafter"/>
</dbReference>
<evidence type="ECO:0000256" key="1">
    <source>
        <dbReference type="ARBA" id="ARBA00001964"/>
    </source>
</evidence>
<keyword evidence="4" id="KW-0560">Oxidoreductase</keyword>
<dbReference type="GO" id="GO:0009083">
    <property type="term" value="P:branched-chain amino acid catabolic process"/>
    <property type="evidence" value="ECO:0007669"/>
    <property type="project" value="TreeGrafter"/>
</dbReference>
<organism evidence="7 8">
    <name type="scientific">Flavobacterium oncorhynchi</name>
    <dbReference type="NCBI Taxonomy" id="728056"/>
    <lineage>
        <taxon>Bacteria</taxon>
        <taxon>Pseudomonadati</taxon>
        <taxon>Bacteroidota</taxon>
        <taxon>Flavobacteriia</taxon>
        <taxon>Flavobacteriales</taxon>
        <taxon>Flavobacteriaceae</taxon>
        <taxon>Flavobacterium</taxon>
    </lineage>
</organism>
<gene>
    <name evidence="7" type="ORF">B0A75_11280</name>
</gene>
<dbReference type="EMBL" id="MUHA01000014">
    <property type="protein sequence ID" value="OXA99385.1"/>
    <property type="molecule type" value="Genomic_DNA"/>
</dbReference>
<keyword evidence="5" id="KW-0786">Thiamine pyrophosphate</keyword>
<dbReference type="EC" id="1.2.4.4" evidence="3"/>
<comment type="function">
    <text evidence="2">E1 component of the 2-oxoglutarate dehydrogenase (OGDH) complex which catalyzes the decarboxylation of 2-oxoglutarate, the first step in the conversion of 2-oxoglutarate to succinyl-CoA and CO(2).</text>
</comment>
<evidence type="ECO:0000313" key="8">
    <source>
        <dbReference type="Proteomes" id="UP000198336"/>
    </source>
</evidence>
<dbReference type="SUPFAM" id="SSF52518">
    <property type="entry name" value="Thiamin diphosphate-binding fold (THDP-binding)"/>
    <property type="match status" value="2"/>
</dbReference>
<dbReference type="SUPFAM" id="SSF52922">
    <property type="entry name" value="TK C-terminal domain-like"/>
    <property type="match status" value="1"/>
</dbReference>